<dbReference type="InterPro" id="IPR053106">
    <property type="entry name" value="Plant_Male-Germline_Reg_TFs"/>
</dbReference>
<dbReference type="PROSITE" id="PS50090">
    <property type="entry name" value="MYB_LIKE"/>
    <property type="match status" value="2"/>
</dbReference>
<feature type="domain" description="HTH myb-type" evidence="8">
    <location>
        <begin position="15"/>
        <end position="71"/>
    </location>
</feature>
<dbReference type="AlphaFoldDB" id="A0A6A4M960"/>
<protein>
    <submittedName>
        <fullName evidence="9">Uncharacterized protein</fullName>
    </submittedName>
</protein>
<keyword evidence="2" id="KW-0677">Repeat</keyword>
<keyword evidence="5" id="KW-0804">Transcription</keyword>
<evidence type="ECO:0000259" key="8">
    <source>
        <dbReference type="PROSITE" id="PS51294"/>
    </source>
</evidence>
<dbReference type="OrthoDB" id="2143914at2759"/>
<dbReference type="InterPro" id="IPR001005">
    <property type="entry name" value="SANT/Myb"/>
</dbReference>
<dbReference type="SUPFAM" id="SSF46689">
    <property type="entry name" value="Homeodomain-like"/>
    <property type="match status" value="1"/>
</dbReference>
<evidence type="ECO:0000256" key="2">
    <source>
        <dbReference type="ARBA" id="ARBA00022737"/>
    </source>
</evidence>
<dbReference type="InterPro" id="IPR017930">
    <property type="entry name" value="Myb_dom"/>
</dbReference>
<evidence type="ECO:0000256" key="5">
    <source>
        <dbReference type="ARBA" id="ARBA00023163"/>
    </source>
</evidence>
<dbReference type="GO" id="GO:0005634">
    <property type="term" value="C:nucleus"/>
    <property type="evidence" value="ECO:0007669"/>
    <property type="project" value="UniProtKB-SubCell"/>
</dbReference>
<comment type="caution">
    <text evidence="9">The sequence shown here is derived from an EMBL/GenBank/DDBJ whole genome shotgun (WGS) entry which is preliminary data.</text>
</comment>
<dbReference type="PANTHER" id="PTHR47996">
    <property type="entry name" value="TRANSCRIPTION FACTOR DUO1"/>
    <property type="match status" value="1"/>
</dbReference>
<feature type="non-terminal residue" evidence="9">
    <location>
        <position position="1"/>
    </location>
</feature>
<organism evidence="9 10">
    <name type="scientific">Rhododendron williamsianum</name>
    <dbReference type="NCBI Taxonomy" id="262921"/>
    <lineage>
        <taxon>Eukaryota</taxon>
        <taxon>Viridiplantae</taxon>
        <taxon>Streptophyta</taxon>
        <taxon>Embryophyta</taxon>
        <taxon>Tracheophyta</taxon>
        <taxon>Spermatophyta</taxon>
        <taxon>Magnoliopsida</taxon>
        <taxon>eudicotyledons</taxon>
        <taxon>Gunneridae</taxon>
        <taxon>Pentapetalae</taxon>
        <taxon>asterids</taxon>
        <taxon>Ericales</taxon>
        <taxon>Ericaceae</taxon>
        <taxon>Ericoideae</taxon>
        <taxon>Rhodoreae</taxon>
        <taxon>Rhododendron</taxon>
    </lineage>
</organism>
<keyword evidence="3" id="KW-0805">Transcription regulation</keyword>
<feature type="domain" description="Myb-like" evidence="7">
    <location>
        <begin position="15"/>
        <end position="67"/>
    </location>
</feature>
<dbReference type="FunFam" id="1.10.10.60:FF:000351">
    <property type="entry name" value="Transcription factor GAMYB"/>
    <property type="match status" value="1"/>
</dbReference>
<evidence type="ECO:0000256" key="3">
    <source>
        <dbReference type="ARBA" id="ARBA00023015"/>
    </source>
</evidence>
<evidence type="ECO:0000256" key="6">
    <source>
        <dbReference type="ARBA" id="ARBA00023242"/>
    </source>
</evidence>
<dbReference type="SMART" id="SM00717">
    <property type="entry name" value="SANT"/>
    <property type="match status" value="2"/>
</dbReference>
<keyword evidence="10" id="KW-1185">Reference proteome</keyword>
<dbReference type="Gene3D" id="1.10.10.60">
    <property type="entry name" value="Homeodomain-like"/>
    <property type="match status" value="2"/>
</dbReference>
<reference evidence="9 10" key="1">
    <citation type="journal article" date="2019" name="Genome Biol. Evol.">
        <title>The Rhododendron genome and chromosomal organization provide insight into shared whole-genome duplications across the heath family (Ericaceae).</title>
        <authorList>
            <person name="Soza V.L."/>
            <person name="Lindsley D."/>
            <person name="Waalkes A."/>
            <person name="Ramage E."/>
            <person name="Patwardhan R.P."/>
            <person name="Burton J.N."/>
            <person name="Adey A."/>
            <person name="Kumar A."/>
            <person name="Qiu R."/>
            <person name="Shendure J."/>
            <person name="Hall B."/>
        </authorList>
    </citation>
    <scope>NUCLEOTIDE SEQUENCE [LARGE SCALE GENOMIC DNA]</scope>
    <source>
        <strain evidence="9">RSF 1966-606</strain>
    </source>
</reference>
<evidence type="ECO:0000259" key="7">
    <source>
        <dbReference type="PROSITE" id="PS50090"/>
    </source>
</evidence>
<evidence type="ECO:0000256" key="1">
    <source>
        <dbReference type="ARBA" id="ARBA00004123"/>
    </source>
</evidence>
<keyword evidence="4" id="KW-0238">DNA-binding</keyword>
<dbReference type="Pfam" id="PF00249">
    <property type="entry name" value="Myb_DNA-binding"/>
    <property type="match status" value="2"/>
</dbReference>
<evidence type="ECO:0000313" key="10">
    <source>
        <dbReference type="Proteomes" id="UP000428333"/>
    </source>
</evidence>
<sequence length="349" mass="39201">MKPMGNNRGEILEIGDEIKKGPWNAEEDEVLVRHVNKYGPRDWSSIRSKGLLQRTGKSCRLRWVNKLRPNLKNGMKFSAEEERMVIELQGQFGNKWARIASCLPGRTDNDVKNFWSSRQKRLTRILRTPSTPRSSSSKSRNTNAVDVLQSNVPTLIEVRKGIITPTFTSLRLFLRYFYNSECDPSPAPKLSSSPVEEEPSSLIDNDSQMIKIVPQPDRIKSDLIRCDQQLLDQSDFHLAVAKNPVDDSHPQFTFPSIPDLQQDFPPAFANEVPINFLDVFGNVDASEIGSIAQFPFAPSYLGPCLGGNCASAGRGRNANSVVFPDGFFCDFPEDIFDHMEPIPSPSEWG</sequence>
<dbReference type="CDD" id="cd00167">
    <property type="entry name" value="SANT"/>
    <property type="match status" value="2"/>
</dbReference>
<name>A0A6A4M960_9ERIC</name>
<proteinExistence type="predicted"/>
<dbReference type="GO" id="GO:0003677">
    <property type="term" value="F:DNA binding"/>
    <property type="evidence" value="ECO:0007669"/>
    <property type="project" value="UniProtKB-KW"/>
</dbReference>
<dbReference type="FunFam" id="1.10.10.60:FF:000060">
    <property type="entry name" value="MYB transcription factor"/>
    <property type="match status" value="1"/>
</dbReference>
<dbReference type="PROSITE" id="PS51294">
    <property type="entry name" value="HTH_MYB"/>
    <property type="match status" value="2"/>
</dbReference>
<comment type="subcellular location">
    <subcellularLocation>
        <location evidence="1">Nucleus</location>
    </subcellularLocation>
</comment>
<dbReference type="Proteomes" id="UP000428333">
    <property type="component" value="Linkage Group LG03"/>
</dbReference>
<dbReference type="InterPro" id="IPR009057">
    <property type="entry name" value="Homeodomain-like_sf"/>
</dbReference>
<dbReference type="EMBL" id="QEFC01000620">
    <property type="protein sequence ID" value="KAE9463058.1"/>
    <property type="molecule type" value="Genomic_DNA"/>
</dbReference>
<evidence type="ECO:0000313" key="9">
    <source>
        <dbReference type="EMBL" id="KAE9463058.1"/>
    </source>
</evidence>
<dbReference type="PANTHER" id="PTHR47996:SF3">
    <property type="entry name" value="TRANSCRIPTION FACTOR DUO1"/>
    <property type="match status" value="1"/>
</dbReference>
<accession>A0A6A4M960</accession>
<keyword evidence="6" id="KW-0539">Nucleus</keyword>
<gene>
    <name evidence="9" type="ORF">C3L33_05036</name>
</gene>
<evidence type="ECO:0000256" key="4">
    <source>
        <dbReference type="ARBA" id="ARBA00023125"/>
    </source>
</evidence>
<feature type="domain" description="Myb-like" evidence="7">
    <location>
        <begin position="76"/>
        <end position="119"/>
    </location>
</feature>
<feature type="domain" description="HTH myb-type" evidence="8">
    <location>
        <begin position="76"/>
        <end position="123"/>
    </location>
</feature>